<evidence type="ECO:0000313" key="4">
    <source>
        <dbReference type="Proteomes" id="UP000247922"/>
    </source>
</evidence>
<dbReference type="GO" id="GO:0046076">
    <property type="term" value="P:dTTP catabolic process"/>
    <property type="evidence" value="ECO:0007669"/>
    <property type="project" value="TreeGrafter"/>
</dbReference>
<dbReference type="GO" id="GO:0046047">
    <property type="term" value="P:TTP catabolic process"/>
    <property type="evidence" value="ECO:0007669"/>
    <property type="project" value="TreeGrafter"/>
</dbReference>
<dbReference type="PIRSF" id="PIRSF002845">
    <property type="entry name" value="Ttrprl_mtas_MazG"/>
    <property type="match status" value="1"/>
</dbReference>
<dbReference type="InterPro" id="IPR035013">
    <property type="entry name" value="YabN_N"/>
</dbReference>
<evidence type="ECO:0000259" key="2">
    <source>
        <dbReference type="Pfam" id="PF03819"/>
    </source>
</evidence>
<dbReference type="CDD" id="cd11723">
    <property type="entry name" value="YabN_N_like"/>
    <property type="match status" value="1"/>
</dbReference>
<comment type="caution">
    <text evidence="3">The sequence shown here is derived from an EMBL/GenBank/DDBJ whole genome shotgun (WGS) entry which is preliminary data.</text>
</comment>
<proteinExistence type="predicted"/>
<dbReference type="PANTHER" id="PTHR30522:SF0">
    <property type="entry name" value="NUCLEOSIDE TRIPHOSPHATE PYROPHOSPHOHYDROLASE"/>
    <property type="match status" value="1"/>
</dbReference>
<dbReference type="PANTHER" id="PTHR30522">
    <property type="entry name" value="NUCLEOSIDE TRIPHOSPHATE PYROPHOSPHOHYDROLASE"/>
    <property type="match status" value="1"/>
</dbReference>
<dbReference type="SUPFAM" id="SSF101386">
    <property type="entry name" value="all-alpha NTP pyrophosphatases"/>
    <property type="match status" value="1"/>
</dbReference>
<keyword evidence="4" id="KW-1185">Reference proteome</keyword>
<dbReference type="OrthoDB" id="9808939at2"/>
<dbReference type="AlphaFoldDB" id="A0A2V3W297"/>
<dbReference type="InterPro" id="IPR000878">
    <property type="entry name" value="4pyrrol_Mease"/>
</dbReference>
<gene>
    <name evidence="3" type="ORF">DES38_11231</name>
</gene>
<keyword evidence="3" id="KW-0489">Methyltransferase</keyword>
<dbReference type="Gene3D" id="3.40.1010.10">
    <property type="entry name" value="Cobalt-precorrin-4 Transmethylase, Domain 1"/>
    <property type="match status" value="1"/>
</dbReference>
<dbReference type="Pfam" id="PF00590">
    <property type="entry name" value="TP_methylase"/>
    <property type="match status" value="1"/>
</dbReference>
<feature type="domain" description="Tetrapyrrole methylase" evidence="1">
    <location>
        <begin position="4"/>
        <end position="201"/>
    </location>
</feature>
<dbReference type="InterPro" id="IPR024180">
    <property type="entry name" value="Tetrapyrrole_Mease/MazG_pred"/>
</dbReference>
<dbReference type="GO" id="GO:0032259">
    <property type="term" value="P:methylation"/>
    <property type="evidence" value="ECO:0007669"/>
    <property type="project" value="UniProtKB-KW"/>
</dbReference>
<organism evidence="3 4">
    <name type="scientific">Streptohalobacillus salinus</name>
    <dbReference type="NCBI Taxonomy" id="621096"/>
    <lineage>
        <taxon>Bacteria</taxon>
        <taxon>Bacillati</taxon>
        <taxon>Bacillota</taxon>
        <taxon>Bacilli</taxon>
        <taxon>Bacillales</taxon>
        <taxon>Bacillaceae</taxon>
        <taxon>Streptohalobacillus</taxon>
    </lineage>
</organism>
<dbReference type="GO" id="GO:0047429">
    <property type="term" value="F:nucleoside triphosphate diphosphatase activity"/>
    <property type="evidence" value="ECO:0007669"/>
    <property type="project" value="TreeGrafter"/>
</dbReference>
<dbReference type="NCBIfam" id="TIGR00444">
    <property type="entry name" value="mazG"/>
    <property type="match status" value="1"/>
</dbReference>
<dbReference type="GO" id="GO:0006950">
    <property type="term" value="P:response to stress"/>
    <property type="evidence" value="ECO:0007669"/>
    <property type="project" value="UniProtKB-ARBA"/>
</dbReference>
<evidence type="ECO:0000313" key="3">
    <source>
        <dbReference type="EMBL" id="PXW88463.1"/>
    </source>
</evidence>
<dbReference type="InterPro" id="IPR004518">
    <property type="entry name" value="MazG-like_dom"/>
</dbReference>
<dbReference type="InterPro" id="IPR011551">
    <property type="entry name" value="NTP_PyrPHydrolase_MazG"/>
</dbReference>
<dbReference type="FunFam" id="1.10.287.1080:FF:000001">
    <property type="entry name" value="Nucleoside triphosphate pyrophosphohydrolase"/>
    <property type="match status" value="1"/>
</dbReference>
<dbReference type="GO" id="GO:0006203">
    <property type="term" value="P:dGTP catabolic process"/>
    <property type="evidence" value="ECO:0007669"/>
    <property type="project" value="TreeGrafter"/>
</dbReference>
<dbReference type="RefSeq" id="WP_110251908.1">
    <property type="nucleotide sequence ID" value="NZ_QJJR01000012.1"/>
</dbReference>
<dbReference type="InterPro" id="IPR048015">
    <property type="entry name" value="NTP-PPase_MazG-like_N"/>
</dbReference>
<evidence type="ECO:0000259" key="1">
    <source>
        <dbReference type="Pfam" id="PF00590"/>
    </source>
</evidence>
<dbReference type="Pfam" id="PF03819">
    <property type="entry name" value="MazG"/>
    <property type="match status" value="1"/>
</dbReference>
<dbReference type="SUPFAM" id="SSF53790">
    <property type="entry name" value="Tetrapyrrole methylase"/>
    <property type="match status" value="1"/>
</dbReference>
<keyword evidence="3" id="KW-0808">Transferase</keyword>
<dbReference type="CDD" id="cd11528">
    <property type="entry name" value="NTP-PPase_MazG_Nterm"/>
    <property type="match status" value="1"/>
</dbReference>
<reference evidence="3 4" key="1">
    <citation type="submission" date="2018-05" db="EMBL/GenBank/DDBJ databases">
        <title>Genomic Encyclopedia of Type Strains, Phase IV (KMG-IV): sequencing the most valuable type-strain genomes for metagenomic binning, comparative biology and taxonomic classification.</title>
        <authorList>
            <person name="Goeker M."/>
        </authorList>
    </citation>
    <scope>NUCLEOTIDE SEQUENCE [LARGE SCALE GENOMIC DNA]</scope>
    <source>
        <strain evidence="3 4">DSM 22440</strain>
    </source>
</reference>
<dbReference type="GO" id="GO:0046081">
    <property type="term" value="P:dUTP catabolic process"/>
    <property type="evidence" value="ECO:0007669"/>
    <property type="project" value="TreeGrafter"/>
</dbReference>
<dbReference type="InterPro" id="IPR035996">
    <property type="entry name" value="4pyrrol_Methylase_sf"/>
</dbReference>
<sequence length="447" mass="50590">MQTIQIIGLGAGDIEQLSLGLYRTLTKTKQKIFTRTLDHPVIRTLEEESVRFESFDRVYEAHDQFEDVYQVIVEQLVAAASEEDVLYCVPGHPMLAERTVQLLLEQTAVTVKILGGQSYLDDLFTALKLDPIEGFSFIDATAFSRQELNYHQHQVFCQVYDQMIASELKLTLLEDLPSDYPVTIVEAVGTSEERMETVELALLDQAVELSNLTSVYLTKVAPEYLNHQFDALRDIIYQLRAPGGCPWDQKQTHTSLRGHLLEEAYELIDAIDALDDDHMVEELGDVLLQVMLHSQIGEDEGYFTIDDVIRGLTEKMIRRHPHVFGDVEVDSEEDVIVNWQKIKQAEKGKAEDQDQPFARIPKSSSALLKGKEVIKILDGQAQLPDKEIVIRELDQQLKHLQRATSEEEKAQSYGALLVATLTLARYDKVNLELALTGALNEVIKHSD</sequence>
<accession>A0A2V3W297</accession>
<dbReference type="Gene3D" id="1.10.287.1080">
    <property type="entry name" value="MazG-like"/>
    <property type="match status" value="1"/>
</dbReference>
<dbReference type="GO" id="GO:0046052">
    <property type="term" value="P:UTP catabolic process"/>
    <property type="evidence" value="ECO:0007669"/>
    <property type="project" value="TreeGrafter"/>
</dbReference>
<feature type="domain" description="NTP pyrophosphohydrolase MazG-like" evidence="2">
    <location>
        <begin position="251"/>
        <end position="324"/>
    </location>
</feature>
<name>A0A2V3W297_9BACI</name>
<protein>
    <submittedName>
        <fullName evidence="3">Tetrapyrrole methylase family protein/MazG family protein</fullName>
    </submittedName>
</protein>
<dbReference type="GO" id="GO:0046061">
    <property type="term" value="P:dATP catabolic process"/>
    <property type="evidence" value="ECO:0007669"/>
    <property type="project" value="TreeGrafter"/>
</dbReference>
<dbReference type="EMBL" id="QJJR01000012">
    <property type="protein sequence ID" value="PXW88463.1"/>
    <property type="molecule type" value="Genomic_DNA"/>
</dbReference>
<dbReference type="GO" id="GO:0008168">
    <property type="term" value="F:methyltransferase activity"/>
    <property type="evidence" value="ECO:0007669"/>
    <property type="project" value="UniProtKB-KW"/>
</dbReference>
<dbReference type="InterPro" id="IPR014777">
    <property type="entry name" value="4pyrrole_Mease_sub1"/>
</dbReference>
<dbReference type="Proteomes" id="UP000247922">
    <property type="component" value="Unassembled WGS sequence"/>
</dbReference>